<accession>A0A540NF26</accession>
<organism evidence="1 2">
    <name type="scientific">Malus baccata</name>
    <name type="common">Siberian crab apple</name>
    <name type="synonym">Pyrus baccata</name>
    <dbReference type="NCBI Taxonomy" id="106549"/>
    <lineage>
        <taxon>Eukaryota</taxon>
        <taxon>Viridiplantae</taxon>
        <taxon>Streptophyta</taxon>
        <taxon>Embryophyta</taxon>
        <taxon>Tracheophyta</taxon>
        <taxon>Spermatophyta</taxon>
        <taxon>Magnoliopsida</taxon>
        <taxon>eudicotyledons</taxon>
        <taxon>Gunneridae</taxon>
        <taxon>Pentapetalae</taxon>
        <taxon>rosids</taxon>
        <taxon>fabids</taxon>
        <taxon>Rosales</taxon>
        <taxon>Rosaceae</taxon>
        <taxon>Amygdaloideae</taxon>
        <taxon>Maleae</taxon>
        <taxon>Malus</taxon>
    </lineage>
</organism>
<dbReference type="EMBL" id="VIEB01000054">
    <property type="protein sequence ID" value="TQE09647.1"/>
    <property type="molecule type" value="Genomic_DNA"/>
</dbReference>
<dbReference type="AlphaFoldDB" id="A0A540NF26"/>
<sequence>MITSSKSLKTNKLPKLYSKNVQPKPKFSFDQSRSIPLKNQQALVPIPSRFYCKIKTCNDVRFKIKSLRPLNQQNPTSTSPLPQVIHKPRGENYSRIVSSSKLEAIVQLFVQDQVIATLGSTTYASTSNLKTESKENCKHRL</sequence>
<gene>
    <name evidence="1" type="ORF">C1H46_004740</name>
</gene>
<comment type="caution">
    <text evidence="1">The sequence shown here is derived from an EMBL/GenBank/DDBJ whole genome shotgun (WGS) entry which is preliminary data.</text>
</comment>
<protein>
    <submittedName>
        <fullName evidence="1">Uncharacterized protein</fullName>
    </submittedName>
</protein>
<dbReference type="Proteomes" id="UP000315295">
    <property type="component" value="Unassembled WGS sequence"/>
</dbReference>
<reference evidence="1 2" key="1">
    <citation type="journal article" date="2019" name="G3 (Bethesda)">
        <title>Sequencing of a Wild Apple (Malus baccata) Genome Unravels the Differences Between Cultivated and Wild Apple Species Regarding Disease Resistance and Cold Tolerance.</title>
        <authorList>
            <person name="Chen X."/>
        </authorList>
    </citation>
    <scope>NUCLEOTIDE SEQUENCE [LARGE SCALE GENOMIC DNA]</scope>
    <source>
        <strain evidence="2">cv. Shandingzi</strain>
        <tissue evidence="1">Leaves</tissue>
    </source>
</reference>
<evidence type="ECO:0000313" key="2">
    <source>
        <dbReference type="Proteomes" id="UP000315295"/>
    </source>
</evidence>
<evidence type="ECO:0000313" key="1">
    <source>
        <dbReference type="EMBL" id="TQE09647.1"/>
    </source>
</evidence>
<keyword evidence="2" id="KW-1185">Reference proteome</keyword>
<proteinExistence type="predicted"/>
<name>A0A540NF26_MALBA</name>